<dbReference type="Pfam" id="PF00563">
    <property type="entry name" value="EAL"/>
    <property type="match status" value="1"/>
</dbReference>
<dbReference type="Gene3D" id="3.30.70.270">
    <property type="match status" value="1"/>
</dbReference>
<proteinExistence type="predicted"/>
<accession>A0ABY2D643</accession>
<dbReference type="InterPro" id="IPR000160">
    <property type="entry name" value="GGDEF_dom"/>
</dbReference>
<dbReference type="SUPFAM" id="SSF141868">
    <property type="entry name" value="EAL domain-like"/>
    <property type="match status" value="1"/>
</dbReference>
<dbReference type="CDD" id="cd01949">
    <property type="entry name" value="GGDEF"/>
    <property type="match status" value="1"/>
</dbReference>
<feature type="domain" description="GGDEF" evidence="2">
    <location>
        <begin position="157"/>
        <end position="290"/>
    </location>
</feature>
<dbReference type="Gene3D" id="3.20.20.450">
    <property type="entry name" value="EAL domain"/>
    <property type="match status" value="1"/>
</dbReference>
<protein>
    <submittedName>
        <fullName evidence="3">GGDEF domain-containing protein</fullName>
    </submittedName>
</protein>
<keyword evidence="4" id="KW-1185">Reference proteome</keyword>
<dbReference type="PROSITE" id="PS50883">
    <property type="entry name" value="EAL"/>
    <property type="match status" value="1"/>
</dbReference>
<reference evidence="3 4" key="1">
    <citation type="submission" date="2019-03" db="EMBL/GenBank/DDBJ databases">
        <title>Halomonas marinisediminis sp. nov., a moderately halophilic bacterium isolated from the Bohai Gulf.</title>
        <authorList>
            <person name="Ji X."/>
        </authorList>
    </citation>
    <scope>NUCLEOTIDE SEQUENCE [LARGE SCALE GENOMIC DNA]</scope>
    <source>
        <strain evidence="3 4">204</strain>
    </source>
</reference>
<gene>
    <name evidence="3" type="ORF">E0702_10905</name>
</gene>
<dbReference type="InterPro" id="IPR043128">
    <property type="entry name" value="Rev_trsase/Diguanyl_cyclase"/>
</dbReference>
<dbReference type="InterPro" id="IPR035919">
    <property type="entry name" value="EAL_sf"/>
</dbReference>
<dbReference type="Pfam" id="PF00990">
    <property type="entry name" value="GGDEF"/>
    <property type="match status" value="1"/>
</dbReference>
<evidence type="ECO:0000259" key="1">
    <source>
        <dbReference type="PROSITE" id="PS50883"/>
    </source>
</evidence>
<dbReference type="InterPro" id="IPR052155">
    <property type="entry name" value="Biofilm_reg_signaling"/>
</dbReference>
<dbReference type="InterPro" id="IPR029787">
    <property type="entry name" value="Nucleotide_cyclase"/>
</dbReference>
<name>A0ABY2D643_9GAMM</name>
<dbReference type="NCBIfam" id="TIGR00254">
    <property type="entry name" value="GGDEF"/>
    <property type="match status" value="1"/>
</dbReference>
<dbReference type="PANTHER" id="PTHR44757:SF2">
    <property type="entry name" value="BIOFILM ARCHITECTURE MAINTENANCE PROTEIN MBAA"/>
    <property type="match status" value="1"/>
</dbReference>
<sequence length="556" mass="61116">MKSSDSEPGTQSANLSLLPASLASLIVDHLPMGIMVVGSDDRVKIANPALHRLLGYASGALARIDLATLLDSNTSEASQVMPLEGEGLVRHADDHQVAVTFKSYQIQSKGVGEELWLVIVSSGDEGVLGAEAIFDLQKRILLDRIQHALLRADRNESAVTLLCVDIDRFGELSQVLGASGCDEIQHQVYDRISQTLRAEDTLARVGNGRFLVVLDNDAIPDKAHVVASRVQESFDPPFQLSKGRTLITASLGISISPRDGDTPDQLLASSYSAVQSARRRGPGQLAYHDRLLTRRMREQQKLEFELQNAILEPDRHFSVLYQPQIELDTGKCIGVEALIRWRHPGGDLMSPGGFLPQAQKMGLLPRLDRWVLMQVINQWKNWQSFGYGLEKLQVSVNVDQQSLDQGVMSALPLDRFLRDAAPDLNWLTLEIANYGLQGYVREHSHLFRRLTQLGVSLAVDGIGNDAVDVSIFALLPVSKAKVNGELVASLGQRASSQKLMLSLSRFMSSLEVDSVLVGIEDKEAERAARKLGIRFAQGNLFSPPLPPEDLESWICA</sequence>
<dbReference type="SUPFAM" id="SSF55785">
    <property type="entry name" value="PYP-like sensor domain (PAS domain)"/>
    <property type="match status" value="1"/>
</dbReference>
<dbReference type="PROSITE" id="PS50887">
    <property type="entry name" value="GGDEF"/>
    <property type="match status" value="1"/>
</dbReference>
<comment type="caution">
    <text evidence="3">The sequence shown here is derived from an EMBL/GenBank/DDBJ whole genome shotgun (WGS) entry which is preliminary data.</text>
</comment>
<organism evidence="3 4">
    <name type="scientific">Halomonas marinisediminis</name>
    <dbReference type="NCBI Taxonomy" id="2546095"/>
    <lineage>
        <taxon>Bacteria</taxon>
        <taxon>Pseudomonadati</taxon>
        <taxon>Pseudomonadota</taxon>
        <taxon>Gammaproteobacteria</taxon>
        <taxon>Oceanospirillales</taxon>
        <taxon>Halomonadaceae</taxon>
        <taxon>Halomonas</taxon>
    </lineage>
</organism>
<dbReference type="PANTHER" id="PTHR44757">
    <property type="entry name" value="DIGUANYLATE CYCLASE DGCP"/>
    <property type="match status" value="1"/>
</dbReference>
<feature type="domain" description="EAL" evidence="1">
    <location>
        <begin position="299"/>
        <end position="556"/>
    </location>
</feature>
<dbReference type="Proteomes" id="UP000294823">
    <property type="component" value="Unassembled WGS sequence"/>
</dbReference>
<dbReference type="InterPro" id="IPR001633">
    <property type="entry name" value="EAL_dom"/>
</dbReference>
<dbReference type="CDD" id="cd01948">
    <property type="entry name" value="EAL"/>
    <property type="match status" value="1"/>
</dbReference>
<dbReference type="InterPro" id="IPR035965">
    <property type="entry name" value="PAS-like_dom_sf"/>
</dbReference>
<dbReference type="Gene3D" id="3.30.450.20">
    <property type="entry name" value="PAS domain"/>
    <property type="match status" value="1"/>
</dbReference>
<evidence type="ECO:0000259" key="2">
    <source>
        <dbReference type="PROSITE" id="PS50887"/>
    </source>
</evidence>
<dbReference type="SMART" id="SM00052">
    <property type="entry name" value="EAL"/>
    <property type="match status" value="1"/>
</dbReference>
<dbReference type="SMART" id="SM00267">
    <property type="entry name" value="GGDEF"/>
    <property type="match status" value="1"/>
</dbReference>
<evidence type="ECO:0000313" key="4">
    <source>
        <dbReference type="Proteomes" id="UP000294823"/>
    </source>
</evidence>
<dbReference type="EMBL" id="SLTR01000014">
    <property type="protein sequence ID" value="TDB01914.1"/>
    <property type="molecule type" value="Genomic_DNA"/>
</dbReference>
<evidence type="ECO:0000313" key="3">
    <source>
        <dbReference type="EMBL" id="TDB01914.1"/>
    </source>
</evidence>
<dbReference type="SUPFAM" id="SSF55073">
    <property type="entry name" value="Nucleotide cyclase"/>
    <property type="match status" value="1"/>
</dbReference>